<dbReference type="STRING" id="670307.HYPDE_28608"/>
<evidence type="ECO:0000313" key="16">
    <source>
        <dbReference type="Proteomes" id="UP000005952"/>
    </source>
</evidence>
<evidence type="ECO:0000259" key="14">
    <source>
        <dbReference type="Pfam" id="PF12806"/>
    </source>
</evidence>
<dbReference type="AlphaFoldDB" id="N0BA33"/>
<evidence type="ECO:0000256" key="7">
    <source>
        <dbReference type="ARBA" id="ARBA00058683"/>
    </source>
</evidence>
<evidence type="ECO:0000256" key="10">
    <source>
        <dbReference type="RuleBase" id="RU362125"/>
    </source>
</evidence>
<evidence type="ECO:0000259" key="12">
    <source>
        <dbReference type="Pfam" id="PF02770"/>
    </source>
</evidence>
<dbReference type="GO" id="GO:0050660">
    <property type="term" value="F:flavin adenine dinucleotide binding"/>
    <property type="evidence" value="ECO:0007669"/>
    <property type="project" value="InterPro"/>
</dbReference>
<dbReference type="Pfam" id="PF12806">
    <property type="entry name" value="Acyl-CoA_dh_C"/>
    <property type="match status" value="1"/>
</dbReference>
<dbReference type="InterPro" id="IPR009100">
    <property type="entry name" value="AcylCoA_DH/oxidase_NM_dom_sf"/>
</dbReference>
<dbReference type="SUPFAM" id="SSF47203">
    <property type="entry name" value="Acyl-CoA dehydrogenase C-terminal domain-like"/>
    <property type="match status" value="1"/>
</dbReference>
<evidence type="ECO:0000256" key="4">
    <source>
        <dbReference type="ARBA" id="ARBA00022827"/>
    </source>
</evidence>
<organism evidence="15 16">
    <name type="scientific">Hyphomicrobium denitrificans 1NES1</name>
    <dbReference type="NCBI Taxonomy" id="670307"/>
    <lineage>
        <taxon>Bacteria</taxon>
        <taxon>Pseudomonadati</taxon>
        <taxon>Pseudomonadota</taxon>
        <taxon>Alphaproteobacteria</taxon>
        <taxon>Hyphomicrobiales</taxon>
        <taxon>Hyphomicrobiaceae</taxon>
        <taxon>Hyphomicrobium</taxon>
    </lineage>
</organism>
<name>N0BA33_9HYPH</name>
<dbReference type="Proteomes" id="UP000005952">
    <property type="component" value="Chromosome"/>
</dbReference>
<evidence type="ECO:0000259" key="13">
    <source>
        <dbReference type="Pfam" id="PF02771"/>
    </source>
</evidence>
<keyword evidence="5 10" id="KW-0560">Oxidoreductase</keyword>
<dbReference type="InterPro" id="IPR036250">
    <property type="entry name" value="AcylCo_DH-like_C"/>
</dbReference>
<dbReference type="Gene3D" id="1.10.540.10">
    <property type="entry name" value="Acyl-CoA dehydrogenase/oxidase, N-terminal domain"/>
    <property type="match status" value="1"/>
</dbReference>
<keyword evidence="16" id="KW-1185">Reference proteome</keyword>
<evidence type="ECO:0000256" key="3">
    <source>
        <dbReference type="ARBA" id="ARBA00022630"/>
    </source>
</evidence>
<evidence type="ECO:0000256" key="8">
    <source>
        <dbReference type="ARBA" id="ARBA00066694"/>
    </source>
</evidence>
<dbReference type="InterPro" id="IPR025878">
    <property type="entry name" value="Acyl-CoA_dh-like_C_dom"/>
</dbReference>
<dbReference type="FunFam" id="2.40.110.10:FF:000031">
    <property type="entry name" value="Acyl-CoA dehydrogenase, putative"/>
    <property type="match status" value="1"/>
</dbReference>
<comment type="cofactor">
    <cofactor evidence="1 10">
        <name>FAD</name>
        <dbReference type="ChEBI" id="CHEBI:57692"/>
    </cofactor>
</comment>
<evidence type="ECO:0000259" key="11">
    <source>
        <dbReference type="Pfam" id="PF00441"/>
    </source>
</evidence>
<feature type="domain" description="Acyl-CoA oxidase/dehydrogenase middle" evidence="12">
    <location>
        <begin position="169"/>
        <end position="276"/>
    </location>
</feature>
<accession>N0BA33</accession>
<evidence type="ECO:0000256" key="1">
    <source>
        <dbReference type="ARBA" id="ARBA00001974"/>
    </source>
</evidence>
<gene>
    <name evidence="15" type="ORF">HYPDE_28608</name>
</gene>
<dbReference type="KEGG" id="hdt:HYPDE_28608"/>
<dbReference type="Pfam" id="PF02770">
    <property type="entry name" value="Acyl-CoA_dh_M"/>
    <property type="match status" value="1"/>
</dbReference>
<comment type="catalytic activity">
    <reaction evidence="6">
        <text>3-(methylsulfanyl)propanoyl-CoA + oxidized [electron-transfer flavoprotein] + H(+) = 3-(methylsulfanyl)acryloyl-CoA + reduced [electron-transfer flavoprotein]</text>
        <dbReference type="Rhea" id="RHEA:52612"/>
        <dbReference type="Rhea" id="RHEA-COMP:10685"/>
        <dbReference type="Rhea" id="RHEA-COMP:10686"/>
        <dbReference type="ChEBI" id="CHEBI:15378"/>
        <dbReference type="ChEBI" id="CHEBI:57692"/>
        <dbReference type="ChEBI" id="CHEBI:58307"/>
        <dbReference type="ChEBI" id="CHEBI:82815"/>
        <dbReference type="ChEBI" id="CHEBI:84994"/>
        <dbReference type="EC" id="1.3.99.41"/>
    </reaction>
    <physiologicalReaction direction="left-to-right" evidence="6">
        <dbReference type="Rhea" id="RHEA:52613"/>
    </physiologicalReaction>
</comment>
<feature type="domain" description="Acetyl-CoA dehydrogenase-like C-terminal" evidence="14">
    <location>
        <begin position="475"/>
        <end position="587"/>
    </location>
</feature>
<comment type="similarity">
    <text evidence="2 10">Belongs to the acyl-CoA dehydrogenase family.</text>
</comment>
<dbReference type="InterPro" id="IPR037069">
    <property type="entry name" value="AcylCoA_DH/ox_N_sf"/>
</dbReference>
<dbReference type="SUPFAM" id="SSF56645">
    <property type="entry name" value="Acyl-CoA dehydrogenase NM domain-like"/>
    <property type="match status" value="1"/>
</dbReference>
<protein>
    <recommendedName>
        <fullName evidence="9">3-methylmercaptopropionyl-CoA dehydrogenase</fullName>
        <ecNumber evidence="8">1.3.99.41</ecNumber>
    </recommendedName>
</protein>
<dbReference type="Gene3D" id="1.20.140.10">
    <property type="entry name" value="Butyryl-CoA Dehydrogenase, subunit A, domain 3"/>
    <property type="match status" value="1"/>
</dbReference>
<evidence type="ECO:0000256" key="6">
    <source>
        <dbReference type="ARBA" id="ARBA00051388"/>
    </source>
</evidence>
<dbReference type="Pfam" id="PF02771">
    <property type="entry name" value="Acyl-CoA_dh_N"/>
    <property type="match status" value="1"/>
</dbReference>
<dbReference type="eggNOG" id="COG1960">
    <property type="taxonomic scope" value="Bacteria"/>
</dbReference>
<dbReference type="InterPro" id="IPR009075">
    <property type="entry name" value="AcylCo_DH/oxidase_C"/>
</dbReference>
<dbReference type="EMBL" id="CP005587">
    <property type="protein sequence ID" value="AGK57401.1"/>
    <property type="molecule type" value="Genomic_DNA"/>
</dbReference>
<dbReference type="Gene3D" id="2.40.110.10">
    <property type="entry name" value="Butyryl-CoA Dehydrogenase, subunit A, domain 2"/>
    <property type="match status" value="1"/>
</dbReference>
<dbReference type="PANTHER" id="PTHR42803:SF1">
    <property type="entry name" value="BROAD-SPECIFICITY LINEAR ACYL-COA DEHYDROGENASE FADE5"/>
    <property type="match status" value="1"/>
</dbReference>
<dbReference type="HOGENOM" id="CLU_018204_12_2_5"/>
<dbReference type="InterPro" id="IPR052166">
    <property type="entry name" value="Diverse_Acyl-CoA_DH"/>
</dbReference>
<dbReference type="InterPro" id="IPR046373">
    <property type="entry name" value="Acyl-CoA_Oxase/DH_mid-dom_sf"/>
</dbReference>
<reference evidence="15 16" key="1">
    <citation type="journal article" date="2013" name="Genome Announc.">
        <title>Genome sequences for three denitrifying bacterial strains isolated from a uranium- and nitrate-contaminated subsurface environment.</title>
        <authorList>
            <person name="Venkatramanan R."/>
            <person name="Prakash O."/>
            <person name="Woyke T."/>
            <person name="Chain P."/>
            <person name="Goodwin L.A."/>
            <person name="Watson D."/>
            <person name="Brooks S."/>
            <person name="Kostka J.E."/>
            <person name="Green S.J."/>
        </authorList>
    </citation>
    <scope>NUCLEOTIDE SEQUENCE [LARGE SCALE GENOMIC DNA]</scope>
    <source>
        <strain evidence="15 16">1NES1</strain>
    </source>
</reference>
<dbReference type="InterPro" id="IPR013786">
    <property type="entry name" value="AcylCoA_DH/ox_N"/>
</dbReference>
<keyword evidence="4 10" id="KW-0274">FAD</keyword>
<feature type="domain" description="Acyl-CoA dehydrogenase/oxidase N-terminal" evidence="13">
    <location>
        <begin position="50"/>
        <end position="163"/>
    </location>
</feature>
<dbReference type="Pfam" id="PF00441">
    <property type="entry name" value="Acyl-CoA_dh_1"/>
    <property type="match status" value="1"/>
</dbReference>
<dbReference type="EC" id="1.3.99.41" evidence="8"/>
<evidence type="ECO:0000256" key="5">
    <source>
        <dbReference type="ARBA" id="ARBA00023002"/>
    </source>
</evidence>
<dbReference type="PANTHER" id="PTHR42803">
    <property type="entry name" value="ACYL-COA DEHYDROGENASE"/>
    <property type="match status" value="1"/>
</dbReference>
<evidence type="ECO:0000313" key="15">
    <source>
        <dbReference type="EMBL" id="AGK57401.1"/>
    </source>
</evidence>
<keyword evidence="3 10" id="KW-0285">Flavoprotein</keyword>
<evidence type="ECO:0000256" key="2">
    <source>
        <dbReference type="ARBA" id="ARBA00009347"/>
    </source>
</evidence>
<proteinExistence type="inferred from homology"/>
<comment type="function">
    <text evidence="7">Involved in the assimilation of dimethylsulphoniopropionate (DMSP), an important compound in the fixation of carbon in marine phytoplankton, by mediating the conversion of 3-(methylthio)propanoyl-CoA (MMPA-CoA) to 3-(methylthio)acryloyl-CoA (MTA-CoA).</text>
</comment>
<dbReference type="InterPro" id="IPR006091">
    <property type="entry name" value="Acyl-CoA_Oxase/DH_mid-dom"/>
</dbReference>
<evidence type="ECO:0000256" key="9">
    <source>
        <dbReference type="ARBA" id="ARBA00069043"/>
    </source>
</evidence>
<dbReference type="GO" id="GO:0016627">
    <property type="term" value="F:oxidoreductase activity, acting on the CH-CH group of donors"/>
    <property type="evidence" value="ECO:0007669"/>
    <property type="project" value="InterPro"/>
</dbReference>
<sequence length="596" mass="62515">MRSGSETSMTYQAPVDDIVFALKTAAGLDDLLQRGLYVGLDADTIGAVIEEAGKFGAEVLAPLNASGDKVGSKFTDSAVTTPPGFRDAYRQFAEGGWSSLPCAETFGGQGLPQIVSAAVGEIWNASNVSFGLCPLLTQGAIHAIEAGSSDAIKAKYLPKMVAGTWTGTMNLTEPHAGSDLGPLSTRAEPQSDGTYRITGTKIFITYGEHDMAENIIHLVLARLPNAPAGTRGISLFLVPKFLVHDDGSLGGRNDVVCAGIEHKLGIMASPTCVMKFGEKGGATGYLIGEENRGLATMFVMMNAARLGVGLQGVGVAERATQQAIAYARERRQGKSFTHNGSGASPIIEHADVRRMLLTMKAMTQAARMICFATARELDIAHLSNVDAERKAALDKAALLTPLAKAFSTDIANEVASLGIQVHGGMGFIEETGAAQYLRDARILPIYEGTNGIQAIDLVTRKLPLQGGAVVASYLAELADVIASVRVSNRPEFGSMAQRLTEALTGLQCATLWMGLNLKSKPEAAHASATPYLRLMSLTAGGTYLAKGALSEDAASPRVAVARFFAENLLTEAAGLAESVQNGADSVLIDAHGALFA</sequence>
<feature type="domain" description="Acyl-CoA dehydrogenase/oxidase C-terminal" evidence="11">
    <location>
        <begin position="291"/>
        <end position="457"/>
    </location>
</feature>